<proteinExistence type="predicted"/>
<evidence type="ECO:0000259" key="1">
    <source>
        <dbReference type="Pfam" id="PF08239"/>
    </source>
</evidence>
<sequence>MLFTSSCQVDSCKFFVKKKIPKTSKISIFSTLHPVLTLRGNRPIILFMMRRAALFFLALSVAWFVSSCGSRTIGYAVVLWSPDETKLPTGTIIPVFKESQVYDTYTVMMGEELVDVPRWQLALHPSREEAEKAVQEMGEYRTSFATAVVNAARVRKGPGTDQEVVYKLAEGERVKILAPPVVEEESGRLWFKVYTTGGITGFCEASLLKVGTGERQDRSPPAGGAERLTLLQKGPWRPLYFKEMKERGRIDLYRVSPAYGFFVDTETRTITVSVPGRSTRFSYERFLPISDSEFVPEGAPVRIFFRDQETIAVQYPYGTRTYTDLFCLFPDDVNLLISEEMARRESAYRELIAPGSRLVSSSYGILTLNPDKTFRWERPGTLKGRYIPASAAPTGTIELSVLLGEELESRYDGVLVFRFDNTSSEEKVYFLYKKEPGSIRLFYLPASSVVRNVAVSEPRVPVVLYFSYME</sequence>
<evidence type="ECO:0000313" key="3">
    <source>
        <dbReference type="Proteomes" id="UP000001296"/>
    </source>
</evidence>
<dbReference type="PaxDb" id="665571-STHERM_c19240"/>
<keyword evidence="2" id="KW-0449">Lipoprotein</keyword>
<dbReference type="Gene3D" id="2.30.30.40">
    <property type="entry name" value="SH3 Domains"/>
    <property type="match status" value="1"/>
</dbReference>
<reference evidence="2 3" key="2">
    <citation type="journal article" date="2010" name="J. Bacteriol.">
        <title>Genome sequence of the polysaccharide-degrading, thermophilic anaerobe Spirochaeta thermophila DSM 6192.</title>
        <authorList>
            <person name="Angelov A."/>
            <person name="Liebl S."/>
            <person name="Ballschmiter M."/>
            <person name="Bomeke M."/>
            <person name="Lehmann R."/>
            <person name="Liesegang H."/>
            <person name="Daniel R."/>
            <person name="Liebl W."/>
        </authorList>
    </citation>
    <scope>NUCLEOTIDE SEQUENCE [LARGE SCALE GENOMIC DNA]</scope>
    <source>
        <strain evidence="3">ATCC 49972 / DSM 6192 / RI 19.B1</strain>
    </source>
</reference>
<gene>
    <name evidence="2" type="ordered locus">STHERM_c19240</name>
</gene>
<dbReference type="AlphaFoldDB" id="E0RQ06"/>
<protein>
    <submittedName>
        <fullName evidence="2">Putative lipoprotein</fullName>
    </submittedName>
</protein>
<dbReference type="InterPro" id="IPR003646">
    <property type="entry name" value="SH3-like_bac-type"/>
</dbReference>
<dbReference type="Proteomes" id="UP000001296">
    <property type="component" value="Chromosome"/>
</dbReference>
<evidence type="ECO:0000313" key="2">
    <source>
        <dbReference type="EMBL" id="ADN02859.1"/>
    </source>
</evidence>
<dbReference type="KEGG" id="sta:STHERM_c19240"/>
<dbReference type="Pfam" id="PF08239">
    <property type="entry name" value="SH3_3"/>
    <property type="match status" value="1"/>
</dbReference>
<dbReference type="eggNOG" id="ENOG5033XG8">
    <property type="taxonomic scope" value="Bacteria"/>
</dbReference>
<feature type="domain" description="SH3b" evidence="1">
    <location>
        <begin position="151"/>
        <end position="209"/>
    </location>
</feature>
<dbReference type="HOGENOM" id="CLU_628383_0_0_12"/>
<accession>E0RQ06</accession>
<name>E0RQ06_WINT6</name>
<dbReference type="EMBL" id="CP001698">
    <property type="protein sequence ID" value="ADN02859.1"/>
    <property type="molecule type" value="Genomic_DNA"/>
</dbReference>
<organism evidence="2 3">
    <name type="scientific">Winmispira thermophila (strain ATCC 49972 / DSM 6192 / RI 19.B1)</name>
    <name type="common">Spirochaeta thermophila</name>
    <dbReference type="NCBI Taxonomy" id="665571"/>
    <lineage>
        <taxon>Bacteria</taxon>
        <taxon>Pseudomonadati</taxon>
        <taxon>Spirochaetota</taxon>
        <taxon>Spirochaetia</taxon>
        <taxon>Winmispirales</taxon>
        <taxon>Winmispiraceae</taxon>
        <taxon>Winmispira</taxon>
    </lineage>
</organism>
<reference key="1">
    <citation type="submission" date="2009-08" db="EMBL/GenBank/DDBJ databases">
        <title>The genome sequence of Spirochaeta thermophila DSM6192.</title>
        <authorList>
            <person name="Angelov A."/>
            <person name="Mientus M."/>
            <person name="Wittenberg S."/>
            <person name="Lehmann R."/>
            <person name="Liesegang H."/>
            <person name="Daniel R."/>
            <person name="Liebl W."/>
        </authorList>
    </citation>
    <scope>NUCLEOTIDE SEQUENCE</scope>
    <source>
        <strain>DSM 6192</strain>
    </source>
</reference>